<dbReference type="PROSITE" id="PS51318">
    <property type="entry name" value="TAT"/>
    <property type="match status" value="1"/>
</dbReference>
<protein>
    <submittedName>
        <fullName evidence="2">Tripartite tricarboxylate transporter substrate binding protein</fullName>
    </submittedName>
</protein>
<dbReference type="InterPro" id="IPR006311">
    <property type="entry name" value="TAT_signal"/>
</dbReference>
<dbReference type="RefSeq" id="WP_173122768.1">
    <property type="nucleotide sequence ID" value="NZ_JABRWJ010000003.1"/>
</dbReference>
<dbReference type="EMBL" id="JABRWJ010000003">
    <property type="protein sequence ID" value="NRF67670.1"/>
    <property type="molecule type" value="Genomic_DNA"/>
</dbReference>
<name>A0ABX2EGB8_9BURK</name>
<evidence type="ECO:0000313" key="2">
    <source>
        <dbReference type="EMBL" id="NRF67670.1"/>
    </source>
</evidence>
<dbReference type="SUPFAM" id="SSF53850">
    <property type="entry name" value="Periplasmic binding protein-like II"/>
    <property type="match status" value="1"/>
</dbReference>
<dbReference type="Gene3D" id="3.40.190.10">
    <property type="entry name" value="Periplasmic binding protein-like II"/>
    <property type="match status" value="1"/>
</dbReference>
<dbReference type="Proteomes" id="UP000737171">
    <property type="component" value="Unassembled WGS sequence"/>
</dbReference>
<comment type="caution">
    <text evidence="2">The sequence shown here is derived from an EMBL/GenBank/DDBJ whole genome shotgun (WGS) entry which is preliminary data.</text>
</comment>
<reference evidence="2 3" key="1">
    <citation type="submission" date="2020-05" db="EMBL/GenBank/DDBJ databases">
        <title>Aquincola sp. isolate from soil.</title>
        <authorList>
            <person name="Han J."/>
            <person name="Kim D.-U."/>
        </authorList>
    </citation>
    <scope>NUCLEOTIDE SEQUENCE [LARGE SCALE GENOMIC DNA]</scope>
    <source>
        <strain evidence="2 3">S2</strain>
    </source>
</reference>
<dbReference type="PANTHER" id="PTHR42928:SF5">
    <property type="entry name" value="BLR1237 PROTEIN"/>
    <property type="match status" value="1"/>
</dbReference>
<evidence type="ECO:0000256" key="1">
    <source>
        <dbReference type="ARBA" id="ARBA00006987"/>
    </source>
</evidence>
<gene>
    <name evidence="2" type="ORF">HLB44_11805</name>
</gene>
<sequence length="334" mass="35073">MKTIKPSSPRSVDAARRLALLGCGAGLAALALPRLARAQGFPSKPITLVLPFPPGGSFDPILRALSHAAAKELGQPIVLLHKPGGGGVTGTASIATGTEADGHTIALMHNSVIRQPLLMKTAWDPIADFSYLIGLAGLTTGIVVAADAPWKTLAELLADAKARPGQISWGNVGAISVNRIFGERLAKSAGVGFNMIPFKGGSEAFQALLGRHLDVYGDPGFGAMATSGKVRLLASFTEQRLKRWPQVPTLRELGHDLVIESPIGLVAPKGLDAAVAARLHAAFAKAAGDAEYQRMLDEFDYVSKPMTGAAYRAYAVAQQARERILLAESGFKAE</sequence>
<dbReference type="InterPro" id="IPR042100">
    <property type="entry name" value="Bug_dom1"/>
</dbReference>
<dbReference type="CDD" id="cd07012">
    <property type="entry name" value="PBP2_Bug_TTT"/>
    <property type="match status" value="1"/>
</dbReference>
<dbReference type="Gene3D" id="3.40.190.150">
    <property type="entry name" value="Bordetella uptake gene, domain 1"/>
    <property type="match status" value="1"/>
</dbReference>
<dbReference type="PANTHER" id="PTHR42928">
    <property type="entry name" value="TRICARBOXYLATE-BINDING PROTEIN"/>
    <property type="match status" value="1"/>
</dbReference>
<dbReference type="InterPro" id="IPR005064">
    <property type="entry name" value="BUG"/>
</dbReference>
<proteinExistence type="inferred from homology"/>
<organism evidence="2 3">
    <name type="scientific">Pseudaquabacterium terrae</name>
    <dbReference type="NCBI Taxonomy" id="2732868"/>
    <lineage>
        <taxon>Bacteria</taxon>
        <taxon>Pseudomonadati</taxon>
        <taxon>Pseudomonadota</taxon>
        <taxon>Betaproteobacteria</taxon>
        <taxon>Burkholderiales</taxon>
        <taxon>Sphaerotilaceae</taxon>
        <taxon>Pseudaquabacterium</taxon>
    </lineage>
</organism>
<dbReference type="Pfam" id="PF03401">
    <property type="entry name" value="TctC"/>
    <property type="match status" value="1"/>
</dbReference>
<evidence type="ECO:0000313" key="3">
    <source>
        <dbReference type="Proteomes" id="UP000737171"/>
    </source>
</evidence>
<accession>A0ABX2EGB8</accession>
<comment type="similarity">
    <text evidence="1">Belongs to the UPF0065 (bug) family.</text>
</comment>
<dbReference type="PIRSF" id="PIRSF017082">
    <property type="entry name" value="YflP"/>
    <property type="match status" value="1"/>
</dbReference>
<keyword evidence="3" id="KW-1185">Reference proteome</keyword>